<dbReference type="EMBL" id="WMEY01000003">
    <property type="protein sequence ID" value="MYL64240.1"/>
    <property type="molecule type" value="Genomic_DNA"/>
</dbReference>
<dbReference type="InterPro" id="IPR025110">
    <property type="entry name" value="AMP-bd_C"/>
</dbReference>
<dbReference type="InterPro" id="IPR042099">
    <property type="entry name" value="ANL_N_sf"/>
</dbReference>
<dbReference type="Pfam" id="PF13193">
    <property type="entry name" value="AMP-binding_C"/>
    <property type="match status" value="1"/>
</dbReference>
<feature type="domain" description="AMP-binding enzyme C-terminal" evidence="2">
    <location>
        <begin position="459"/>
        <end position="534"/>
    </location>
</feature>
<dbReference type="PROSITE" id="PS00455">
    <property type="entry name" value="AMP_BINDING"/>
    <property type="match status" value="1"/>
</dbReference>
<dbReference type="GO" id="GO:0016878">
    <property type="term" value="F:acid-thiol ligase activity"/>
    <property type="evidence" value="ECO:0007669"/>
    <property type="project" value="UniProtKB-ARBA"/>
</dbReference>
<gene>
    <name evidence="3" type="ORF">GLW07_12850</name>
</gene>
<dbReference type="Gene3D" id="3.30.300.30">
    <property type="match status" value="1"/>
</dbReference>
<dbReference type="Proteomes" id="UP000447833">
    <property type="component" value="Unassembled WGS sequence"/>
</dbReference>
<dbReference type="PANTHER" id="PTHR43767">
    <property type="entry name" value="LONG-CHAIN-FATTY-ACID--COA LIGASE"/>
    <property type="match status" value="1"/>
</dbReference>
<dbReference type="Gene3D" id="3.40.50.12780">
    <property type="entry name" value="N-terminal domain of ligase-like"/>
    <property type="match status" value="1"/>
</dbReference>
<sequence>MEKLTSFWPEAVPSTLIYQYGERPLHEYLSIQAERKPNDIAIHYYGYQLTWEKWNQQSNQLANYLERIGVKKGDHIALFMQNCPQYLIAHYAIQKLGAVVVPLNPMYKTSELTYLVKEADMKGIICGIELLPMLAKIEEALSFIVTVTYQSLLLPEQIQSAPSEIKSPIQSSRFTTLESLYDTEEVSFQPAPVKLDDVCLMVFTSGTTGRPKAAMLTFENALFKTASTVTCNQIKQDDKLLAIAPLCHIAGMVMGVNLPVYSGNETVLLSRFDAETVVSAIEDHRISMWYSIAPMNGAILQMPGLNERDLTSLRLNLATSFGVQVTRDLADQWKEATNGCLLYEASYGLSETHTCDTFMPTEHVKFGSCGIPIHETNLKIVNTNSEEVGPLKEGEIVIKSPGVFKGYYNRPDETSASLKNGWVYTGDIGYIDEEGYLYFRGRLKEMVKSSGYSVFPEDVEALMNEHPAVKQTAVIGIPDQQKGEIIKAVVVIHPNHSNVTVEELTKWAKNHMAAYKAPKIIEIRQSLPATSSGKVLRRLLKK</sequence>
<reference evidence="3 4" key="1">
    <citation type="submission" date="2019-11" db="EMBL/GenBank/DDBJ databases">
        <title>Genome sequences of 17 halophilic strains isolated from different environments.</title>
        <authorList>
            <person name="Furrow R.E."/>
        </authorList>
    </citation>
    <scope>NUCLEOTIDE SEQUENCE [LARGE SCALE GENOMIC DNA]</scope>
    <source>
        <strain evidence="3 4">22506_14_FS</strain>
    </source>
</reference>
<evidence type="ECO:0000259" key="1">
    <source>
        <dbReference type="Pfam" id="PF00501"/>
    </source>
</evidence>
<accession>A0A845F0A7</accession>
<feature type="domain" description="AMP-dependent synthetase/ligase" evidence="1">
    <location>
        <begin position="32"/>
        <end position="408"/>
    </location>
</feature>
<name>A0A845F0A7_9BACL</name>
<dbReference type="AlphaFoldDB" id="A0A845F0A7"/>
<dbReference type="Pfam" id="PF00501">
    <property type="entry name" value="AMP-binding"/>
    <property type="match status" value="1"/>
</dbReference>
<comment type="caution">
    <text evidence="3">The sequence shown here is derived from an EMBL/GenBank/DDBJ whole genome shotgun (WGS) entry which is preliminary data.</text>
</comment>
<evidence type="ECO:0000313" key="4">
    <source>
        <dbReference type="Proteomes" id="UP000447833"/>
    </source>
</evidence>
<dbReference type="InterPro" id="IPR020845">
    <property type="entry name" value="AMP-binding_CS"/>
</dbReference>
<dbReference type="InterPro" id="IPR050237">
    <property type="entry name" value="ATP-dep_AMP-bd_enzyme"/>
</dbReference>
<dbReference type="InterPro" id="IPR000873">
    <property type="entry name" value="AMP-dep_synth/lig_dom"/>
</dbReference>
<evidence type="ECO:0000259" key="2">
    <source>
        <dbReference type="Pfam" id="PF13193"/>
    </source>
</evidence>
<proteinExistence type="predicted"/>
<dbReference type="InterPro" id="IPR045851">
    <property type="entry name" value="AMP-bd_C_sf"/>
</dbReference>
<dbReference type="PANTHER" id="PTHR43767:SF1">
    <property type="entry name" value="NONRIBOSOMAL PEPTIDE SYNTHASE PES1 (EUROFUNG)-RELATED"/>
    <property type="match status" value="1"/>
</dbReference>
<dbReference type="SUPFAM" id="SSF56801">
    <property type="entry name" value="Acetyl-CoA synthetase-like"/>
    <property type="match status" value="1"/>
</dbReference>
<organism evidence="3 4">
    <name type="scientific">Guptibacillus hwajinpoensis</name>
    <dbReference type="NCBI Taxonomy" id="208199"/>
    <lineage>
        <taxon>Bacteria</taxon>
        <taxon>Bacillati</taxon>
        <taxon>Bacillota</taxon>
        <taxon>Bacilli</taxon>
        <taxon>Bacillales</taxon>
        <taxon>Guptibacillaceae</taxon>
        <taxon>Guptibacillus</taxon>
    </lineage>
</organism>
<protein>
    <submittedName>
        <fullName evidence="3">AMP-binding protein</fullName>
    </submittedName>
</protein>
<dbReference type="RefSeq" id="WP_160919660.1">
    <property type="nucleotide sequence ID" value="NZ_WMEY01000003.1"/>
</dbReference>
<evidence type="ECO:0000313" key="3">
    <source>
        <dbReference type="EMBL" id="MYL64240.1"/>
    </source>
</evidence>